<feature type="repeat" description="PPR" evidence="3">
    <location>
        <begin position="352"/>
        <end position="387"/>
    </location>
</feature>
<evidence type="ECO:0000256" key="1">
    <source>
        <dbReference type="ARBA" id="ARBA00022737"/>
    </source>
</evidence>
<comment type="similarity">
    <text evidence="2">Belongs to the PPR family. PCMP-E subfamily.</text>
</comment>
<dbReference type="Gene3D" id="1.25.40.10">
    <property type="entry name" value="Tetratricopeptide repeat domain"/>
    <property type="match status" value="3"/>
</dbReference>
<dbReference type="InterPro" id="IPR027417">
    <property type="entry name" value="P-loop_NTPase"/>
</dbReference>
<dbReference type="FunFam" id="1.25.40.10:FF:000280">
    <property type="entry name" value="Pentatricopeptide repeat-containing protein"/>
    <property type="match status" value="1"/>
</dbReference>
<evidence type="ECO:0000313" key="5">
    <source>
        <dbReference type="Proteomes" id="UP000197138"/>
    </source>
</evidence>
<dbReference type="InterPro" id="IPR046960">
    <property type="entry name" value="PPR_At4g14850-like_plant"/>
</dbReference>
<dbReference type="InterPro" id="IPR046848">
    <property type="entry name" value="E_motif"/>
</dbReference>
<feature type="repeat" description="PPR" evidence="3">
    <location>
        <begin position="216"/>
        <end position="250"/>
    </location>
</feature>
<dbReference type="PANTHER" id="PTHR47926">
    <property type="entry name" value="PENTATRICOPEPTIDE REPEAT-CONTAINING PROTEIN"/>
    <property type="match status" value="1"/>
</dbReference>
<dbReference type="GO" id="GO:0003723">
    <property type="term" value="F:RNA binding"/>
    <property type="evidence" value="ECO:0007669"/>
    <property type="project" value="InterPro"/>
</dbReference>
<evidence type="ECO:0008006" key="6">
    <source>
        <dbReference type="Google" id="ProtNLM"/>
    </source>
</evidence>
<gene>
    <name evidence="4" type="ORF">CDL15_Pgr029053</name>
</gene>
<name>A0A218XLH9_PUNGR</name>
<accession>A0A218XLH9</accession>
<dbReference type="InterPro" id="IPR002885">
    <property type="entry name" value="PPR_rpt"/>
</dbReference>
<organism evidence="4 5">
    <name type="scientific">Punica granatum</name>
    <name type="common">Pomegranate</name>
    <dbReference type="NCBI Taxonomy" id="22663"/>
    <lineage>
        <taxon>Eukaryota</taxon>
        <taxon>Viridiplantae</taxon>
        <taxon>Streptophyta</taxon>
        <taxon>Embryophyta</taxon>
        <taxon>Tracheophyta</taxon>
        <taxon>Spermatophyta</taxon>
        <taxon>Magnoliopsida</taxon>
        <taxon>eudicotyledons</taxon>
        <taxon>Gunneridae</taxon>
        <taxon>Pentapetalae</taxon>
        <taxon>rosids</taxon>
        <taxon>malvids</taxon>
        <taxon>Myrtales</taxon>
        <taxon>Lythraceae</taxon>
        <taxon>Punica</taxon>
    </lineage>
</organism>
<protein>
    <recommendedName>
        <fullName evidence="6">Pentatricopeptide repeat-containing protein At4g16470</fullName>
    </recommendedName>
</protein>
<keyword evidence="1" id="KW-0677">Repeat</keyword>
<feature type="repeat" description="PPR" evidence="3">
    <location>
        <begin position="317"/>
        <end position="351"/>
    </location>
</feature>
<dbReference type="Gene3D" id="3.40.50.300">
    <property type="entry name" value="P-loop containing nucleotide triphosphate hydrolases"/>
    <property type="match status" value="1"/>
</dbReference>
<reference evidence="5" key="1">
    <citation type="journal article" date="2017" name="Plant J.">
        <title>The pomegranate (Punica granatum L.) genome and the genomics of punicalagin biosynthesis.</title>
        <authorList>
            <person name="Qin G."/>
            <person name="Xu C."/>
            <person name="Ming R."/>
            <person name="Tang H."/>
            <person name="Guyot R."/>
            <person name="Kramer E.M."/>
            <person name="Hu Y."/>
            <person name="Yi X."/>
            <person name="Qi Y."/>
            <person name="Xu X."/>
            <person name="Gao Z."/>
            <person name="Pan H."/>
            <person name="Jian J."/>
            <person name="Tian Y."/>
            <person name="Yue Z."/>
            <person name="Xu Y."/>
        </authorList>
    </citation>
    <scope>NUCLEOTIDE SEQUENCE [LARGE SCALE GENOMIC DNA]</scope>
    <source>
        <strain evidence="5">cv. Dabenzi</strain>
    </source>
</reference>
<dbReference type="FunFam" id="1.25.40.10:FF:000341">
    <property type="entry name" value="Pentatricopeptide repeat-containing protein chloroplastic"/>
    <property type="match status" value="1"/>
</dbReference>
<dbReference type="InterPro" id="IPR011990">
    <property type="entry name" value="TPR-like_helical_dom_sf"/>
</dbReference>
<dbReference type="PANTHER" id="PTHR47926:SF347">
    <property type="entry name" value="PENTATRICOPEPTIDE REPEAT-CONTAINING PROTEIN"/>
    <property type="match status" value="1"/>
</dbReference>
<dbReference type="Pfam" id="PF13041">
    <property type="entry name" value="PPR_2"/>
    <property type="match status" value="2"/>
</dbReference>
<dbReference type="AlphaFoldDB" id="A0A218XLH9"/>
<evidence type="ECO:0000313" key="4">
    <source>
        <dbReference type="EMBL" id="OWM85630.1"/>
    </source>
</evidence>
<dbReference type="PROSITE" id="PS51375">
    <property type="entry name" value="PPR"/>
    <property type="match status" value="3"/>
</dbReference>
<dbReference type="Pfam" id="PF20431">
    <property type="entry name" value="E_motif"/>
    <property type="match status" value="1"/>
</dbReference>
<dbReference type="EMBL" id="MTKT01001158">
    <property type="protein sequence ID" value="OWM85630.1"/>
    <property type="molecule type" value="Genomic_DNA"/>
</dbReference>
<dbReference type="NCBIfam" id="TIGR00756">
    <property type="entry name" value="PPR"/>
    <property type="match status" value="2"/>
</dbReference>
<dbReference type="Proteomes" id="UP000197138">
    <property type="component" value="Unassembled WGS sequence"/>
</dbReference>
<comment type="caution">
    <text evidence="4">The sequence shown here is derived from an EMBL/GenBank/DDBJ whole genome shotgun (WGS) entry which is preliminary data.</text>
</comment>
<evidence type="ECO:0000256" key="3">
    <source>
        <dbReference type="PROSITE-ProRule" id="PRU00708"/>
    </source>
</evidence>
<dbReference type="FunFam" id="1.25.40.10:FF:000031">
    <property type="entry name" value="Pentatricopeptide repeat-containing protein mitochondrial"/>
    <property type="match status" value="1"/>
</dbReference>
<sequence length="540" mass="60734">MLSILRMNSLISPAVSAFSPHIGKPNFSLAFLSLASSKSIFCSPKSLQSHDLDPNLCPPRPSVRALQARAVQMRGPRSSSGEIHVIVGPMFAGKTSSLLHRIESESSNGSLQVEPQQDILQLDRTLRRLCYSGRLTEAVRLLWSAGMQVLPGTYSLLLQECIFRKAYRKAKIVHSQMVVVGYVPNEYLKTKLIILYSKLGDIETANFLFDKLLNRSLVSWNAMIAGHVQKGDEFTALNRYYEMRYSGLTPDQYTFASVFRACAALATIEHGKRAHAVLLKIQIKENVVVSSALVDMYFKCSSLSDGHRAFDESLERNIVTWTALISGYGLNGRVMEVLESFHKMKIEGFRPNNVTFLAVLSACSHGGLVDQGWKYFHSMTRDYGIQPRGQHYATLIDLLGRAGRLKEAYELVLNSPCREHPVIWGALLGACRTHGDIDMLKVAARKYFELEPENSGKYVVLSNAYATFGMWDNVAEIRGAMRNWGMMKEPGYSRIEVKDEIHFFCKGDKLHRQSEEIYQIIKDTIRILKDADYVPDLSAD</sequence>
<proteinExistence type="inferred from homology"/>
<dbReference type="GO" id="GO:0009451">
    <property type="term" value="P:RNA modification"/>
    <property type="evidence" value="ECO:0007669"/>
    <property type="project" value="InterPro"/>
</dbReference>
<evidence type="ECO:0000256" key="2">
    <source>
        <dbReference type="ARBA" id="ARBA00061659"/>
    </source>
</evidence>
<dbReference type="Pfam" id="PF01535">
    <property type="entry name" value="PPR"/>
    <property type="match status" value="1"/>
</dbReference>